<protein>
    <submittedName>
        <fullName evidence="1">Uncharacterized protein</fullName>
    </submittedName>
</protein>
<dbReference type="Gramene" id="MELO3C035010.2.1">
    <property type="protein sequence ID" value="MELO3C035010.2.1"/>
    <property type="gene ID" value="MELO3C035010.2"/>
</dbReference>
<sequence>MHVVMNTKIYKIGKIGQQSHTAVNEFDRFDLSLILTRAGLVLQESIGAVKSYWSN</sequence>
<reference evidence="1" key="1">
    <citation type="submission" date="2023-03" db="UniProtKB">
        <authorList>
            <consortium name="EnsemblPlants"/>
        </authorList>
    </citation>
    <scope>IDENTIFICATION</scope>
</reference>
<dbReference type="EnsemblPlants" id="MELO3C035010.2.1">
    <property type="protein sequence ID" value="MELO3C035010.2.1"/>
    <property type="gene ID" value="MELO3C035010.2"/>
</dbReference>
<proteinExistence type="predicted"/>
<organism evidence="1">
    <name type="scientific">Cucumis melo</name>
    <name type="common">Muskmelon</name>
    <dbReference type="NCBI Taxonomy" id="3656"/>
    <lineage>
        <taxon>Eukaryota</taxon>
        <taxon>Viridiplantae</taxon>
        <taxon>Streptophyta</taxon>
        <taxon>Embryophyta</taxon>
        <taxon>Tracheophyta</taxon>
        <taxon>Spermatophyta</taxon>
        <taxon>Magnoliopsida</taxon>
        <taxon>eudicotyledons</taxon>
        <taxon>Gunneridae</taxon>
        <taxon>Pentapetalae</taxon>
        <taxon>rosids</taxon>
        <taxon>fabids</taxon>
        <taxon>Cucurbitales</taxon>
        <taxon>Cucurbitaceae</taxon>
        <taxon>Benincaseae</taxon>
        <taxon>Cucumis</taxon>
    </lineage>
</organism>
<accession>A0A9I9EK86</accession>
<evidence type="ECO:0000313" key="1">
    <source>
        <dbReference type="EnsemblPlants" id="MELO3C035010.2.1"/>
    </source>
</evidence>
<dbReference type="AlphaFoldDB" id="A0A9I9EK86"/>
<name>A0A9I9EK86_CUCME</name>